<reference evidence="3" key="1">
    <citation type="submission" date="2016-10" db="EMBL/GenBank/DDBJ databases">
        <authorList>
            <person name="Varghese N."/>
            <person name="Submissions S."/>
        </authorList>
    </citation>
    <scope>NUCLEOTIDE SEQUENCE [LARGE SCALE GENOMIC DNA]</scope>
    <source>
        <strain evidence="3">DS-12</strain>
    </source>
</reference>
<evidence type="ECO:0000313" key="3">
    <source>
        <dbReference type="Proteomes" id="UP000199036"/>
    </source>
</evidence>
<organism evidence="2 3">
    <name type="scientific">Paenimyroides ummariense</name>
    <dbReference type="NCBI Taxonomy" id="913024"/>
    <lineage>
        <taxon>Bacteria</taxon>
        <taxon>Pseudomonadati</taxon>
        <taxon>Bacteroidota</taxon>
        <taxon>Flavobacteriia</taxon>
        <taxon>Flavobacteriales</taxon>
        <taxon>Flavobacteriaceae</taxon>
        <taxon>Paenimyroides</taxon>
    </lineage>
</organism>
<dbReference type="Proteomes" id="UP000199036">
    <property type="component" value="Unassembled WGS sequence"/>
</dbReference>
<dbReference type="Pfam" id="PF16242">
    <property type="entry name" value="Pyrid_ox_like"/>
    <property type="match status" value="1"/>
</dbReference>
<feature type="domain" description="General stress protein FMN-binding split barrel" evidence="1">
    <location>
        <begin position="10"/>
        <end position="159"/>
    </location>
</feature>
<name>A0A1I5G0D2_9FLAO</name>
<dbReference type="AlphaFoldDB" id="A0A1I5G0D2"/>
<dbReference type="RefSeq" id="WP_091526109.1">
    <property type="nucleotide sequence ID" value="NZ_FOVI01000034.1"/>
</dbReference>
<dbReference type="PANTHER" id="PTHR34818:SF1">
    <property type="entry name" value="PROTEIN BLI-3"/>
    <property type="match status" value="1"/>
</dbReference>
<protein>
    <submittedName>
        <fullName evidence="2">General stress protein 26</fullName>
    </submittedName>
</protein>
<dbReference type="STRING" id="913024.SAMN05421741_13412"/>
<dbReference type="InterPro" id="IPR038725">
    <property type="entry name" value="YdaG_split_barrel_FMN-bd"/>
</dbReference>
<dbReference type="InterPro" id="IPR012349">
    <property type="entry name" value="Split_barrel_FMN-bd"/>
</dbReference>
<dbReference type="Gene3D" id="2.30.110.10">
    <property type="entry name" value="Electron Transport, Fmn-binding Protein, Chain A"/>
    <property type="match status" value="1"/>
</dbReference>
<accession>A0A1I5G0D2</accession>
<sequence>MSTENLNNTEAIEKLQKMVDSIDIGMLSTFPKGTNYPHSIPMSRQEVDDHGNIWFLFSAESDTHQHLQQNKEVSITFADVSSYEFLSINGTGEVSQDAARIDKYWNDMIAAWFEKGKEDPNIRILKITPAEAHYWDNKTNKLVTFFKVAASAVTGSKMDIGRQGDLNI</sequence>
<dbReference type="PANTHER" id="PTHR34818">
    <property type="entry name" value="PROTEIN BLI-3"/>
    <property type="match status" value="1"/>
</dbReference>
<dbReference type="InterPro" id="IPR052917">
    <property type="entry name" value="Stress-Dev_Protein"/>
</dbReference>
<dbReference type="EMBL" id="FOVI01000034">
    <property type="protein sequence ID" value="SFO29420.1"/>
    <property type="molecule type" value="Genomic_DNA"/>
</dbReference>
<proteinExistence type="predicted"/>
<keyword evidence="3" id="KW-1185">Reference proteome</keyword>
<dbReference type="SUPFAM" id="SSF50475">
    <property type="entry name" value="FMN-binding split barrel"/>
    <property type="match status" value="1"/>
</dbReference>
<evidence type="ECO:0000313" key="2">
    <source>
        <dbReference type="EMBL" id="SFO29420.1"/>
    </source>
</evidence>
<gene>
    <name evidence="2" type="ORF">SAMN05421741_13412</name>
</gene>
<dbReference type="OrthoDB" id="1432662at2"/>
<evidence type="ECO:0000259" key="1">
    <source>
        <dbReference type="Pfam" id="PF16242"/>
    </source>
</evidence>